<name>A0A918XV82_9PROT</name>
<dbReference type="Proteomes" id="UP000630353">
    <property type="component" value="Unassembled WGS sequence"/>
</dbReference>
<proteinExistence type="predicted"/>
<comment type="caution">
    <text evidence="1">The sequence shown here is derived from an EMBL/GenBank/DDBJ whole genome shotgun (WGS) entry which is preliminary data.</text>
</comment>
<reference evidence="1" key="1">
    <citation type="journal article" date="2014" name="Int. J. Syst. Evol. Microbiol.">
        <title>Complete genome sequence of Corynebacterium casei LMG S-19264T (=DSM 44701T), isolated from a smear-ripened cheese.</title>
        <authorList>
            <consortium name="US DOE Joint Genome Institute (JGI-PGF)"/>
            <person name="Walter F."/>
            <person name="Albersmeier A."/>
            <person name="Kalinowski J."/>
            <person name="Ruckert C."/>
        </authorList>
    </citation>
    <scope>NUCLEOTIDE SEQUENCE</scope>
    <source>
        <strain evidence="1">KCTC 42651</strain>
    </source>
</reference>
<dbReference type="RefSeq" id="WP_189992588.1">
    <property type="nucleotide sequence ID" value="NZ_BMZS01000009.1"/>
</dbReference>
<gene>
    <name evidence="1" type="ORF">GCM10017083_38180</name>
</gene>
<evidence type="ECO:0000313" key="1">
    <source>
        <dbReference type="EMBL" id="GHD57134.1"/>
    </source>
</evidence>
<sequence>MRIPFLSRPSTPVVERRRQPRLRPHGDSYARIDGRDFALRNWSEDGLLIAPYVGALVPGQRATLAVVIRDWHDPDGTLCLENLAVTILRIDGLGMAVRFRGLERYKAAALREHYRRKSRSPKRGR</sequence>
<evidence type="ECO:0000313" key="2">
    <source>
        <dbReference type="Proteomes" id="UP000630353"/>
    </source>
</evidence>
<protein>
    <recommendedName>
        <fullName evidence="3">PilZ domain-containing protein</fullName>
    </recommendedName>
</protein>
<reference evidence="1" key="2">
    <citation type="submission" date="2020-09" db="EMBL/GenBank/DDBJ databases">
        <authorList>
            <person name="Sun Q."/>
            <person name="Kim S."/>
        </authorList>
    </citation>
    <scope>NUCLEOTIDE SEQUENCE</scope>
    <source>
        <strain evidence="1">KCTC 42651</strain>
    </source>
</reference>
<organism evidence="1 2">
    <name type="scientific">Thalassobaculum fulvum</name>
    <dbReference type="NCBI Taxonomy" id="1633335"/>
    <lineage>
        <taxon>Bacteria</taxon>
        <taxon>Pseudomonadati</taxon>
        <taxon>Pseudomonadota</taxon>
        <taxon>Alphaproteobacteria</taxon>
        <taxon>Rhodospirillales</taxon>
        <taxon>Thalassobaculaceae</taxon>
        <taxon>Thalassobaculum</taxon>
    </lineage>
</organism>
<dbReference type="AlphaFoldDB" id="A0A918XV82"/>
<keyword evidence="2" id="KW-1185">Reference proteome</keyword>
<accession>A0A918XV82</accession>
<evidence type="ECO:0008006" key="3">
    <source>
        <dbReference type="Google" id="ProtNLM"/>
    </source>
</evidence>
<dbReference type="EMBL" id="BMZS01000009">
    <property type="protein sequence ID" value="GHD57134.1"/>
    <property type="molecule type" value="Genomic_DNA"/>
</dbReference>